<dbReference type="Gene3D" id="3.30.930.10">
    <property type="entry name" value="Bira Bifunctional Protein, Domain 2"/>
    <property type="match status" value="1"/>
</dbReference>
<accession>A0A7J3XXI7</accession>
<comment type="subcellular location">
    <subcellularLocation>
        <location evidence="12">Cytoplasm</location>
    </subcellularLocation>
</comment>
<feature type="domain" description="Alanyl-transfer RNA synthetases family profile" evidence="13">
    <location>
        <begin position="58"/>
        <end position="746"/>
    </location>
</feature>
<organism evidence="14">
    <name type="scientific">Thermogladius calderae</name>
    <dbReference type="NCBI Taxonomy" id="1200300"/>
    <lineage>
        <taxon>Archaea</taxon>
        <taxon>Thermoproteota</taxon>
        <taxon>Thermoprotei</taxon>
        <taxon>Desulfurococcales</taxon>
        <taxon>Desulfurococcaceae</taxon>
        <taxon>Thermogladius</taxon>
    </lineage>
</organism>
<keyword evidence="5 12" id="KW-0479">Metal-binding</keyword>
<dbReference type="HAMAP" id="MF_00036_A">
    <property type="entry name" value="Ala_tRNA_synth_A"/>
    <property type="match status" value="1"/>
</dbReference>
<dbReference type="SUPFAM" id="SSF55186">
    <property type="entry name" value="ThrRS/AlaRS common domain"/>
    <property type="match status" value="1"/>
</dbReference>
<dbReference type="InterPro" id="IPR018162">
    <property type="entry name" value="Ala-tRNA-ligase_IIc_anticod-bd"/>
</dbReference>
<dbReference type="InterPro" id="IPR018163">
    <property type="entry name" value="Thr/Ala-tRNA-synth_IIc_edit"/>
</dbReference>
<feature type="binding site" evidence="12">
    <location>
        <position position="707"/>
    </location>
    <ligand>
        <name>Zn(2+)</name>
        <dbReference type="ChEBI" id="CHEBI:29105"/>
    </ligand>
</feature>
<proteinExistence type="inferred from homology"/>
<evidence type="ECO:0000256" key="8">
    <source>
        <dbReference type="ARBA" id="ARBA00022840"/>
    </source>
</evidence>
<dbReference type="Gene3D" id="2.40.30.130">
    <property type="match status" value="1"/>
</dbReference>
<dbReference type="PANTHER" id="PTHR11777">
    <property type="entry name" value="ALANYL-TRNA SYNTHETASE"/>
    <property type="match status" value="1"/>
</dbReference>
<dbReference type="GO" id="GO:0006419">
    <property type="term" value="P:alanyl-tRNA aminoacylation"/>
    <property type="evidence" value="ECO:0007669"/>
    <property type="project" value="UniProtKB-UniRule"/>
</dbReference>
<dbReference type="NCBIfam" id="TIGR00344">
    <property type="entry name" value="alaS"/>
    <property type="match status" value="1"/>
</dbReference>
<dbReference type="InterPro" id="IPR002318">
    <property type="entry name" value="Ala-tRNA-lgiase_IIc"/>
</dbReference>
<dbReference type="Pfam" id="PF07973">
    <property type="entry name" value="tRNA_SAD"/>
    <property type="match status" value="1"/>
</dbReference>
<dbReference type="EC" id="6.1.1.7" evidence="12"/>
<keyword evidence="3 12" id="KW-0820">tRNA-binding</keyword>
<name>A0A7J3XXI7_9CREN</name>
<keyword evidence="10 12" id="KW-0648">Protein biosynthesis</keyword>
<evidence type="ECO:0000313" key="14">
    <source>
        <dbReference type="EMBL" id="HHP67219.1"/>
    </source>
</evidence>
<dbReference type="EMBL" id="DRYK01000009">
    <property type="protein sequence ID" value="HHP67219.1"/>
    <property type="molecule type" value="Genomic_DNA"/>
</dbReference>
<dbReference type="InterPro" id="IPR018164">
    <property type="entry name" value="Ala-tRNA-synth_IIc_N"/>
</dbReference>
<protein>
    <recommendedName>
        <fullName evidence="12">Alanine--tRNA ligase</fullName>
        <ecNumber evidence="12">6.1.1.7</ecNumber>
    </recommendedName>
    <alternativeName>
        <fullName evidence="12">Alanyl-tRNA synthetase</fullName>
        <shortName evidence="12">AlaRS</shortName>
    </alternativeName>
</protein>
<evidence type="ECO:0000256" key="3">
    <source>
        <dbReference type="ARBA" id="ARBA00022555"/>
    </source>
</evidence>
<evidence type="ECO:0000256" key="9">
    <source>
        <dbReference type="ARBA" id="ARBA00022884"/>
    </source>
</evidence>
<evidence type="ECO:0000256" key="4">
    <source>
        <dbReference type="ARBA" id="ARBA00022598"/>
    </source>
</evidence>
<sequence length="906" mass="101399">MSSSGIDLGYLKKYGYEKYKCGRCEGVMWSTRPRETCPDRPCSKYDFLYKDYKGLKPLTLQETRSRFIEFLAKRGHGVVDPYPVLAKWRDDLYLTIASIIVFQPHVTDGLVDPPHNPLVIVQPSVRLTDIDNVGLTFGRHMTSFEMGGMHAFNKPGKWVYWVEGVLDNTIDFFTKEVGLELDDIVFKESWWEGGGNAGPAPEVLVDGLEVATLVFMKYKSVGGKLVENPVLVVDCGYGIERITWLTQRTPTGFHAVYGNIVDVFKKILGVDEPPHDVLKKIVYETSDREISSLRQLLEDASRLGFGEYVRDLEKSVYMYSILDHTRTLALLLADGIVPSNTGEGYLARLVARRLVRNILLTGVELSRVRDVALEMLDAQISYWDGDYIFGKLKARRDYIIEVAQVEVGKFVNTLVESESLVKKLLSRKRALSLEDLISIYDSYGVPPEVVAEKARGLGVSVEVPGDFYSVVASRHTAPPRLAKQVEKQEGVEDWVGLFGETAPVFHVDPYQTRVDARVLGVKGRLVILDKTVIYPRSGGQDYDTGLIKAGGNVYRVVEAYKTGGNVVVHVLDREPDLKPGDLVEVEVDWGRRYRLMRHHTATHIVLAAARRVLGDHVWQAGAEKTVEKARLDITHYKPITREEVEAIENEANRIIDSRLDLNIYKLSRFEAESKYGTRLYQGGPVYSNSVRVVEIPGVDAQACFGTHVKNTAEVGAIKILSVDRIQEGVVRLEFVAATRLPEVMRSMLEEEEKALKVLGGDKIAVAAERVAGELKAKSALVGKYRSILKDMLLEKSVVESRCGFKYYMVNIPVEDEQLRKEIVEEAALKRKMMVIAVLNNIIEAAVDPSLVREGKINLTKLVEELEAYGKGGGKPDHIVVKLNKPIDQSMIASIVEKLVCPEQPAS</sequence>
<evidence type="ECO:0000256" key="1">
    <source>
        <dbReference type="ARBA" id="ARBA00008226"/>
    </source>
</evidence>
<dbReference type="NCBIfam" id="TIGR03683">
    <property type="entry name" value="A-tRNA_syn_arch"/>
    <property type="match status" value="1"/>
</dbReference>
<keyword evidence="4 12" id="KW-0436">Ligase</keyword>
<evidence type="ECO:0000256" key="12">
    <source>
        <dbReference type="HAMAP-Rule" id="MF_00036"/>
    </source>
</evidence>
<feature type="binding site" evidence="12">
    <location>
        <position position="703"/>
    </location>
    <ligand>
        <name>Zn(2+)</name>
        <dbReference type="ChEBI" id="CHEBI:29105"/>
    </ligand>
</feature>
<comment type="similarity">
    <text evidence="1 12">Belongs to the class-II aminoacyl-tRNA synthetase family.</text>
</comment>
<comment type="caution">
    <text evidence="14">The sequence shown here is derived from an EMBL/GenBank/DDBJ whole genome shotgun (WGS) entry which is preliminary data.</text>
</comment>
<keyword evidence="6 12" id="KW-0547">Nucleotide-binding</keyword>
<feature type="binding site" evidence="12">
    <location>
        <position position="599"/>
    </location>
    <ligand>
        <name>Zn(2+)</name>
        <dbReference type="ChEBI" id="CHEBI:29105"/>
    </ligand>
</feature>
<comment type="function">
    <text evidence="12">Catalyzes the attachment of alanine to tRNA(Ala) in a two-step reaction: alanine is first activated by ATP to form Ala-AMP and then transferred to the acceptor end of tRNA(Ala). Also edits incorrectly charged Ser-tRNA(Ala) and Gly-tRNA(Ala) via its editing domain.</text>
</comment>
<dbReference type="SUPFAM" id="SSF55681">
    <property type="entry name" value="Class II aaRS and biotin synthetases"/>
    <property type="match status" value="1"/>
</dbReference>
<keyword evidence="7 12" id="KW-0862">Zinc</keyword>
<dbReference type="InterPro" id="IPR045864">
    <property type="entry name" value="aa-tRNA-synth_II/BPL/LPL"/>
</dbReference>
<dbReference type="InterPro" id="IPR022429">
    <property type="entry name" value="Ala-tRNA_lgiase_arc"/>
</dbReference>
<dbReference type="FunFam" id="3.30.980.10:FF:000004">
    <property type="entry name" value="Alanine--tRNA ligase, cytoplasmic"/>
    <property type="match status" value="1"/>
</dbReference>
<evidence type="ECO:0000256" key="11">
    <source>
        <dbReference type="ARBA" id="ARBA00023146"/>
    </source>
</evidence>
<evidence type="ECO:0000256" key="2">
    <source>
        <dbReference type="ARBA" id="ARBA00022490"/>
    </source>
</evidence>
<dbReference type="PANTHER" id="PTHR11777:SF9">
    <property type="entry name" value="ALANINE--TRNA LIGASE, CYTOPLASMIC"/>
    <property type="match status" value="1"/>
</dbReference>
<dbReference type="GO" id="GO:0000049">
    <property type="term" value="F:tRNA binding"/>
    <property type="evidence" value="ECO:0007669"/>
    <property type="project" value="UniProtKB-KW"/>
</dbReference>
<dbReference type="AlphaFoldDB" id="A0A7J3XXI7"/>
<dbReference type="PRINTS" id="PR00980">
    <property type="entry name" value="TRNASYNTHALA"/>
</dbReference>
<keyword evidence="11 12" id="KW-0030">Aminoacyl-tRNA synthetase</keyword>
<keyword evidence="2 12" id="KW-0963">Cytoplasm</keyword>
<evidence type="ECO:0000256" key="10">
    <source>
        <dbReference type="ARBA" id="ARBA00022917"/>
    </source>
</evidence>
<dbReference type="InterPro" id="IPR009000">
    <property type="entry name" value="Transl_B-barrel_sf"/>
</dbReference>
<dbReference type="GO" id="GO:0005737">
    <property type="term" value="C:cytoplasm"/>
    <property type="evidence" value="ECO:0007669"/>
    <property type="project" value="UniProtKB-SubCell"/>
</dbReference>
<dbReference type="GO" id="GO:0005524">
    <property type="term" value="F:ATP binding"/>
    <property type="evidence" value="ECO:0007669"/>
    <property type="project" value="UniProtKB-UniRule"/>
</dbReference>
<dbReference type="Pfam" id="PF01411">
    <property type="entry name" value="tRNA-synt_2c"/>
    <property type="match status" value="1"/>
</dbReference>
<comment type="domain">
    <text evidence="12">Consists of three domains; the N-terminal catalytic domain, the editing domain and the C-terminal C-Ala domain. The editing domain removes incorrectly charged amino acids, while the C-Ala domain, along with tRNA(Ala), serves as a bridge to cooperatively bring together the editing and aminoacylation centers thus stimulating deacylation of misacylated tRNAs.</text>
</comment>
<comment type="catalytic activity">
    <reaction evidence="12">
        <text>tRNA(Ala) + L-alanine + ATP = L-alanyl-tRNA(Ala) + AMP + diphosphate</text>
        <dbReference type="Rhea" id="RHEA:12540"/>
        <dbReference type="Rhea" id="RHEA-COMP:9657"/>
        <dbReference type="Rhea" id="RHEA-COMP:9923"/>
        <dbReference type="ChEBI" id="CHEBI:30616"/>
        <dbReference type="ChEBI" id="CHEBI:33019"/>
        <dbReference type="ChEBI" id="CHEBI:57972"/>
        <dbReference type="ChEBI" id="CHEBI:78442"/>
        <dbReference type="ChEBI" id="CHEBI:78497"/>
        <dbReference type="ChEBI" id="CHEBI:456215"/>
        <dbReference type="EC" id="6.1.1.7"/>
    </reaction>
</comment>
<gene>
    <name evidence="12" type="primary">alaS</name>
    <name evidence="14" type="ORF">ENM60_00235</name>
</gene>
<dbReference type="GO" id="GO:0002161">
    <property type="term" value="F:aminoacyl-tRNA deacylase activity"/>
    <property type="evidence" value="ECO:0007669"/>
    <property type="project" value="TreeGrafter"/>
</dbReference>
<dbReference type="GO" id="GO:0004813">
    <property type="term" value="F:alanine-tRNA ligase activity"/>
    <property type="evidence" value="ECO:0007669"/>
    <property type="project" value="UniProtKB-UniRule"/>
</dbReference>
<feature type="binding site" evidence="12">
    <location>
        <position position="603"/>
    </location>
    <ligand>
        <name>Zn(2+)</name>
        <dbReference type="ChEBI" id="CHEBI:29105"/>
    </ligand>
</feature>
<dbReference type="SUPFAM" id="SSF50447">
    <property type="entry name" value="Translation proteins"/>
    <property type="match status" value="1"/>
</dbReference>
<evidence type="ECO:0000256" key="6">
    <source>
        <dbReference type="ARBA" id="ARBA00022741"/>
    </source>
</evidence>
<dbReference type="InterPro" id="IPR012947">
    <property type="entry name" value="tRNA_SAD"/>
</dbReference>
<evidence type="ECO:0000259" key="13">
    <source>
        <dbReference type="PROSITE" id="PS50860"/>
    </source>
</evidence>
<evidence type="ECO:0000256" key="7">
    <source>
        <dbReference type="ARBA" id="ARBA00022833"/>
    </source>
</evidence>
<keyword evidence="9 12" id="KW-0694">RNA-binding</keyword>
<dbReference type="Gene3D" id="3.30.980.10">
    <property type="entry name" value="Threonyl-trna Synthetase, Chain A, domain 2"/>
    <property type="match status" value="1"/>
</dbReference>
<comment type="cofactor">
    <cofactor evidence="12">
        <name>Zn(2+)</name>
        <dbReference type="ChEBI" id="CHEBI:29105"/>
    </cofactor>
    <text evidence="12">Binds 1 zinc ion per subunit.</text>
</comment>
<dbReference type="InterPro" id="IPR018165">
    <property type="entry name" value="Ala-tRNA-synth_IIc_core"/>
</dbReference>
<reference evidence="14" key="1">
    <citation type="journal article" date="2020" name="mSystems">
        <title>Genome- and Community-Level Interaction Insights into Carbon Utilization and Element Cycling Functions of Hydrothermarchaeota in Hydrothermal Sediment.</title>
        <authorList>
            <person name="Zhou Z."/>
            <person name="Liu Y."/>
            <person name="Xu W."/>
            <person name="Pan J."/>
            <person name="Luo Z.H."/>
            <person name="Li M."/>
        </authorList>
    </citation>
    <scope>NUCLEOTIDE SEQUENCE [LARGE SCALE GENOMIC DNA]</scope>
    <source>
        <strain evidence="14">SpSt-110</strain>
    </source>
</reference>
<dbReference type="SUPFAM" id="SSF101353">
    <property type="entry name" value="Putative anticodon-binding domain of alanyl-tRNA synthetase (AlaRS)"/>
    <property type="match status" value="1"/>
</dbReference>
<dbReference type="PROSITE" id="PS50860">
    <property type="entry name" value="AA_TRNA_LIGASE_II_ALA"/>
    <property type="match status" value="1"/>
</dbReference>
<dbReference type="GO" id="GO:0008270">
    <property type="term" value="F:zinc ion binding"/>
    <property type="evidence" value="ECO:0007669"/>
    <property type="project" value="UniProtKB-UniRule"/>
</dbReference>
<dbReference type="SMART" id="SM00863">
    <property type="entry name" value="tRNA_SAD"/>
    <property type="match status" value="1"/>
</dbReference>
<evidence type="ECO:0000256" key="5">
    <source>
        <dbReference type="ARBA" id="ARBA00022723"/>
    </source>
</evidence>
<keyword evidence="8 12" id="KW-0067">ATP-binding</keyword>
<dbReference type="InterPro" id="IPR050058">
    <property type="entry name" value="Ala-tRNA_ligase"/>
</dbReference>